<sequence>MKTLSLGTRICLFIGIFTLVCVASLMLAIGIGFRPYFSMVKKEKMLFAGYQIKKFYKEHQLNYNALGQLGYDLGADIVIVHQGEIIYTTLPIYTGPEDISSASDITFFMTPIAPTYYGREELQYIQVLRDLLEGKNPSPDKLDKVQHSQRNREFQYFSLVGKIDANTYYIICSPMSTIGQYSSVIQQFIVTIGLIWIFAALCLSFFVSRWITLPLRELQHISAAMAKLDFTKRWRQNRTDEIGSLGKSFNDLARQLQGALAARNKVNNRLQHELFRIKELESMRQKFLFAVSHELKTPLAIIQGYAEGLETLSLDEETQRKYCRIIQREAGKMGGFVKDLLDVSRLEMGTLELQPVFFDFAALIYEVQEQFSQVIRNKNIKAHWDIPHKITVFGDPARIEVIINNLISNAIDYTSPNHEMRVFVEDIPQGYRINIYNQGITIPPDEQKLIWQPFYKVDTSRTRKIERTFGGHGLGLGIVAALVSLHCESYGMRNETDGVTFWFTLSKDESKYKKSK</sequence>
<dbReference type="InterPro" id="IPR050351">
    <property type="entry name" value="BphY/WalK/GraS-like"/>
</dbReference>
<evidence type="ECO:0000313" key="11">
    <source>
        <dbReference type="EMBL" id="KXB90726.1"/>
    </source>
</evidence>
<dbReference type="EMBL" id="LSDT01000044">
    <property type="protein sequence ID" value="KXB90726.1"/>
    <property type="molecule type" value="Genomic_DNA"/>
</dbReference>
<feature type="transmembrane region" description="Helical" evidence="8">
    <location>
        <begin position="12"/>
        <end position="37"/>
    </location>
</feature>
<dbReference type="PROSITE" id="PS50885">
    <property type="entry name" value="HAMP"/>
    <property type="match status" value="1"/>
</dbReference>
<dbReference type="InterPro" id="IPR003594">
    <property type="entry name" value="HATPase_dom"/>
</dbReference>
<evidence type="ECO:0000256" key="4">
    <source>
        <dbReference type="ARBA" id="ARBA00022553"/>
    </source>
</evidence>
<evidence type="ECO:0000259" key="9">
    <source>
        <dbReference type="PROSITE" id="PS50109"/>
    </source>
</evidence>
<dbReference type="GO" id="GO:0005886">
    <property type="term" value="C:plasma membrane"/>
    <property type="evidence" value="ECO:0007669"/>
    <property type="project" value="TreeGrafter"/>
</dbReference>
<evidence type="ECO:0000313" key="12">
    <source>
        <dbReference type="Proteomes" id="UP000070160"/>
    </source>
</evidence>
<dbReference type="PATRIC" id="fig|1588748.3.peg.1110"/>
<keyword evidence="8" id="KW-0472">Membrane</keyword>
<evidence type="ECO:0000256" key="8">
    <source>
        <dbReference type="SAM" id="Phobius"/>
    </source>
</evidence>
<dbReference type="PANTHER" id="PTHR45453">
    <property type="entry name" value="PHOSPHATE REGULON SENSOR PROTEIN PHOR"/>
    <property type="match status" value="1"/>
</dbReference>
<name>A0A134CEU1_9FIRM</name>
<dbReference type="CDD" id="cd00075">
    <property type="entry name" value="HATPase"/>
    <property type="match status" value="1"/>
</dbReference>
<keyword evidence="6 11" id="KW-0418">Kinase</keyword>
<dbReference type="Pfam" id="PF02518">
    <property type="entry name" value="HATPase_c"/>
    <property type="match status" value="1"/>
</dbReference>
<dbReference type="EC" id="2.7.13.3" evidence="3"/>
<dbReference type="AlphaFoldDB" id="A0A134CEU1"/>
<dbReference type="CDD" id="cd06225">
    <property type="entry name" value="HAMP"/>
    <property type="match status" value="1"/>
</dbReference>
<feature type="transmembrane region" description="Helical" evidence="8">
    <location>
        <begin position="188"/>
        <end position="211"/>
    </location>
</feature>
<keyword evidence="8" id="KW-1133">Transmembrane helix</keyword>
<dbReference type="InterPro" id="IPR003660">
    <property type="entry name" value="HAMP_dom"/>
</dbReference>
<evidence type="ECO:0000256" key="3">
    <source>
        <dbReference type="ARBA" id="ARBA00012438"/>
    </source>
</evidence>
<keyword evidence="8" id="KW-0812">Transmembrane</keyword>
<dbReference type="InterPro" id="IPR036890">
    <property type="entry name" value="HATPase_C_sf"/>
</dbReference>
<dbReference type="SUPFAM" id="SSF47384">
    <property type="entry name" value="Homodimeric domain of signal transducing histidine kinase"/>
    <property type="match status" value="1"/>
</dbReference>
<dbReference type="Gene3D" id="3.30.565.10">
    <property type="entry name" value="Histidine kinase-like ATPase, C-terminal domain"/>
    <property type="match status" value="1"/>
</dbReference>
<dbReference type="InterPro" id="IPR003661">
    <property type="entry name" value="HisK_dim/P_dom"/>
</dbReference>
<dbReference type="CDD" id="cd00082">
    <property type="entry name" value="HisKA"/>
    <property type="match status" value="1"/>
</dbReference>
<dbReference type="Pfam" id="PF00672">
    <property type="entry name" value="HAMP"/>
    <property type="match status" value="1"/>
</dbReference>
<dbReference type="Proteomes" id="UP000070160">
    <property type="component" value="Unassembled WGS sequence"/>
</dbReference>
<feature type="domain" description="Histidine kinase" evidence="9">
    <location>
        <begin position="290"/>
        <end position="509"/>
    </location>
</feature>
<evidence type="ECO:0000256" key="5">
    <source>
        <dbReference type="ARBA" id="ARBA00022679"/>
    </source>
</evidence>
<dbReference type="Gene3D" id="6.10.340.10">
    <property type="match status" value="1"/>
</dbReference>
<dbReference type="GO" id="GO:0000155">
    <property type="term" value="F:phosphorelay sensor kinase activity"/>
    <property type="evidence" value="ECO:0007669"/>
    <property type="project" value="InterPro"/>
</dbReference>
<dbReference type="Pfam" id="PF00512">
    <property type="entry name" value="HisKA"/>
    <property type="match status" value="1"/>
</dbReference>
<dbReference type="STRING" id="1588748.HMPREF3182_01151"/>
<dbReference type="SMART" id="SM00304">
    <property type="entry name" value="HAMP"/>
    <property type="match status" value="1"/>
</dbReference>
<comment type="subcellular location">
    <subcellularLocation>
        <location evidence="2">Membrane</location>
    </subcellularLocation>
</comment>
<protein>
    <recommendedName>
        <fullName evidence="3">histidine kinase</fullName>
        <ecNumber evidence="3">2.7.13.3</ecNumber>
    </recommendedName>
</protein>
<evidence type="ECO:0000256" key="2">
    <source>
        <dbReference type="ARBA" id="ARBA00004370"/>
    </source>
</evidence>
<dbReference type="Gene3D" id="1.10.287.130">
    <property type="match status" value="1"/>
</dbReference>
<keyword evidence="5" id="KW-0808">Transferase</keyword>
<dbReference type="InterPro" id="IPR036097">
    <property type="entry name" value="HisK_dim/P_sf"/>
</dbReference>
<dbReference type="SMART" id="SM00388">
    <property type="entry name" value="HisKA"/>
    <property type="match status" value="1"/>
</dbReference>
<keyword evidence="4" id="KW-0597">Phosphoprotein</keyword>
<organism evidence="11 12">
    <name type="scientific">Megasphaera hutchinsoni</name>
    <dbReference type="NCBI Taxonomy" id="1588748"/>
    <lineage>
        <taxon>Bacteria</taxon>
        <taxon>Bacillati</taxon>
        <taxon>Bacillota</taxon>
        <taxon>Negativicutes</taxon>
        <taxon>Veillonellales</taxon>
        <taxon>Veillonellaceae</taxon>
        <taxon>Megasphaera</taxon>
    </lineage>
</organism>
<comment type="catalytic activity">
    <reaction evidence="1">
        <text>ATP + protein L-histidine = ADP + protein N-phospho-L-histidine.</text>
        <dbReference type="EC" id="2.7.13.3"/>
    </reaction>
</comment>
<accession>A0A134CEU1</accession>
<proteinExistence type="predicted"/>
<keyword evidence="12" id="KW-1185">Reference proteome</keyword>
<dbReference type="InterPro" id="IPR005467">
    <property type="entry name" value="His_kinase_dom"/>
</dbReference>
<keyword evidence="7" id="KW-0902">Two-component regulatory system</keyword>
<dbReference type="FunFam" id="1.10.287.130:FF:000001">
    <property type="entry name" value="Two-component sensor histidine kinase"/>
    <property type="match status" value="1"/>
</dbReference>
<dbReference type="GO" id="GO:0004721">
    <property type="term" value="F:phosphoprotein phosphatase activity"/>
    <property type="evidence" value="ECO:0007669"/>
    <property type="project" value="TreeGrafter"/>
</dbReference>
<evidence type="ECO:0000256" key="6">
    <source>
        <dbReference type="ARBA" id="ARBA00022777"/>
    </source>
</evidence>
<dbReference type="PANTHER" id="PTHR45453:SF1">
    <property type="entry name" value="PHOSPHATE REGULON SENSOR PROTEIN PHOR"/>
    <property type="match status" value="1"/>
</dbReference>
<reference evidence="12" key="1">
    <citation type="submission" date="2016-01" db="EMBL/GenBank/DDBJ databases">
        <authorList>
            <person name="Mitreva M."/>
            <person name="Pepin K.H."/>
            <person name="Mihindukulasuriya K.A."/>
            <person name="Fulton R."/>
            <person name="Fronick C."/>
            <person name="O'Laughlin M."/>
            <person name="Miner T."/>
            <person name="Herter B."/>
            <person name="Rosa B.A."/>
            <person name="Cordes M."/>
            <person name="Tomlinson C."/>
            <person name="Wollam A."/>
            <person name="Palsikar V.B."/>
            <person name="Mardis E.R."/>
            <person name="Wilson R.K."/>
        </authorList>
    </citation>
    <scope>NUCLEOTIDE SEQUENCE [LARGE SCALE GENOMIC DNA]</scope>
    <source>
        <strain evidence="12">KA00182</strain>
    </source>
</reference>
<dbReference type="PROSITE" id="PS50109">
    <property type="entry name" value="HIS_KIN"/>
    <property type="match status" value="1"/>
</dbReference>
<evidence type="ECO:0000259" key="10">
    <source>
        <dbReference type="PROSITE" id="PS50885"/>
    </source>
</evidence>
<feature type="domain" description="HAMP" evidence="10">
    <location>
        <begin position="209"/>
        <end position="261"/>
    </location>
</feature>
<evidence type="ECO:0000256" key="7">
    <source>
        <dbReference type="ARBA" id="ARBA00023012"/>
    </source>
</evidence>
<evidence type="ECO:0000256" key="1">
    <source>
        <dbReference type="ARBA" id="ARBA00000085"/>
    </source>
</evidence>
<gene>
    <name evidence="11" type="ORF">HMPREF3182_01151</name>
</gene>
<dbReference type="SMART" id="SM00387">
    <property type="entry name" value="HATPase_c"/>
    <property type="match status" value="1"/>
</dbReference>
<dbReference type="GO" id="GO:0016036">
    <property type="term" value="P:cellular response to phosphate starvation"/>
    <property type="evidence" value="ECO:0007669"/>
    <property type="project" value="TreeGrafter"/>
</dbReference>
<comment type="caution">
    <text evidence="11">The sequence shown here is derived from an EMBL/GenBank/DDBJ whole genome shotgun (WGS) entry which is preliminary data.</text>
</comment>
<dbReference type="SUPFAM" id="SSF158472">
    <property type="entry name" value="HAMP domain-like"/>
    <property type="match status" value="1"/>
</dbReference>
<dbReference type="SUPFAM" id="SSF55874">
    <property type="entry name" value="ATPase domain of HSP90 chaperone/DNA topoisomerase II/histidine kinase"/>
    <property type="match status" value="1"/>
</dbReference>